<name>A0ACC3BNF6_PYRYE</name>
<keyword evidence="2" id="KW-1185">Reference proteome</keyword>
<protein>
    <submittedName>
        <fullName evidence="1">Uncharacterized protein</fullName>
    </submittedName>
</protein>
<gene>
    <name evidence="1" type="ORF">I4F81_002038</name>
</gene>
<reference evidence="1" key="1">
    <citation type="submission" date="2019-11" db="EMBL/GenBank/DDBJ databases">
        <title>Nori genome reveals adaptations in red seaweeds to the harsh intertidal environment.</title>
        <authorList>
            <person name="Wang D."/>
            <person name="Mao Y."/>
        </authorList>
    </citation>
    <scope>NUCLEOTIDE SEQUENCE</scope>
    <source>
        <tissue evidence="1">Gametophyte</tissue>
    </source>
</reference>
<sequence>MRAPRPGFVGALGTLPGSAAASPSSGFAGRWSSTCLRRPWWGAGGGVVTPLTQPLRASATPPAGSVTASARPAAATEAGALSRRGRPEGGAATPQSSPPPSPSSAAASAKRRATGTASSPSVAPTSRTPPPPPLTSAAAADAASRAAAAAYTANLGTVIETLRADYPHLLTRPPVGSIYTPDVAFVSAGLATAGAGAYGALWWAVRSVARLLLVGGEVAITSLYADASAGRVYVRWRLTGILRGVGGGADGGDGGGGGWAAAAADAAAASHGGAPGVGGGGGARPGGAGASPSSGAAASGGGHRLVRDGMSVYTVGPTGLVSKHELVGTSPTRSRLSSTARGGVVDLWGGVLAGGGVGGGRLAGAGSGGGGGGGGGRGWRQERRRADE</sequence>
<dbReference type="EMBL" id="CM020618">
    <property type="protein sequence ID" value="KAK1859442.1"/>
    <property type="molecule type" value="Genomic_DNA"/>
</dbReference>
<accession>A0ACC3BNF6</accession>
<evidence type="ECO:0000313" key="2">
    <source>
        <dbReference type="Proteomes" id="UP000798662"/>
    </source>
</evidence>
<comment type="caution">
    <text evidence="1">The sequence shown here is derived from an EMBL/GenBank/DDBJ whole genome shotgun (WGS) entry which is preliminary data.</text>
</comment>
<dbReference type="Proteomes" id="UP000798662">
    <property type="component" value="Chromosome 1"/>
</dbReference>
<evidence type="ECO:0000313" key="1">
    <source>
        <dbReference type="EMBL" id="KAK1859442.1"/>
    </source>
</evidence>
<organism evidence="1 2">
    <name type="scientific">Pyropia yezoensis</name>
    <name type="common">Susabi-nori</name>
    <name type="synonym">Porphyra yezoensis</name>
    <dbReference type="NCBI Taxonomy" id="2788"/>
    <lineage>
        <taxon>Eukaryota</taxon>
        <taxon>Rhodophyta</taxon>
        <taxon>Bangiophyceae</taxon>
        <taxon>Bangiales</taxon>
        <taxon>Bangiaceae</taxon>
        <taxon>Pyropia</taxon>
    </lineage>
</organism>
<proteinExistence type="predicted"/>